<dbReference type="Proteomes" id="UP001157502">
    <property type="component" value="Chromosome 19"/>
</dbReference>
<gene>
    <name evidence="1" type="ORF">DPEC_G00230510</name>
</gene>
<reference evidence="1" key="1">
    <citation type="submission" date="2021-05" db="EMBL/GenBank/DDBJ databases">
        <authorList>
            <person name="Pan Q."/>
            <person name="Jouanno E."/>
            <person name="Zahm M."/>
            <person name="Klopp C."/>
            <person name="Cabau C."/>
            <person name="Louis A."/>
            <person name="Berthelot C."/>
            <person name="Parey E."/>
            <person name="Roest Crollius H."/>
            <person name="Montfort J."/>
            <person name="Robinson-Rechavi M."/>
            <person name="Bouchez O."/>
            <person name="Lampietro C."/>
            <person name="Lopez Roques C."/>
            <person name="Donnadieu C."/>
            <person name="Postlethwait J."/>
            <person name="Bobe J."/>
            <person name="Dillon D."/>
            <person name="Chandos A."/>
            <person name="von Hippel F."/>
            <person name="Guiguen Y."/>
        </authorList>
    </citation>
    <scope>NUCLEOTIDE SEQUENCE</scope>
    <source>
        <strain evidence="1">YG-Jan2019</strain>
    </source>
</reference>
<name>A0ACC2G1X7_DALPE</name>
<keyword evidence="2" id="KW-1185">Reference proteome</keyword>
<protein>
    <submittedName>
        <fullName evidence="1">Uncharacterized protein</fullName>
    </submittedName>
</protein>
<organism evidence="1 2">
    <name type="scientific">Dallia pectoralis</name>
    <name type="common">Alaska blackfish</name>
    <dbReference type="NCBI Taxonomy" id="75939"/>
    <lineage>
        <taxon>Eukaryota</taxon>
        <taxon>Metazoa</taxon>
        <taxon>Chordata</taxon>
        <taxon>Craniata</taxon>
        <taxon>Vertebrata</taxon>
        <taxon>Euteleostomi</taxon>
        <taxon>Actinopterygii</taxon>
        <taxon>Neopterygii</taxon>
        <taxon>Teleostei</taxon>
        <taxon>Protacanthopterygii</taxon>
        <taxon>Esociformes</taxon>
        <taxon>Umbridae</taxon>
        <taxon>Dallia</taxon>
    </lineage>
</organism>
<proteinExistence type="predicted"/>
<evidence type="ECO:0000313" key="2">
    <source>
        <dbReference type="Proteomes" id="UP001157502"/>
    </source>
</evidence>
<comment type="caution">
    <text evidence="1">The sequence shown here is derived from an EMBL/GenBank/DDBJ whole genome shotgun (WGS) entry which is preliminary data.</text>
</comment>
<accession>A0ACC2G1X7</accession>
<dbReference type="EMBL" id="CM055746">
    <property type="protein sequence ID" value="KAJ7997582.1"/>
    <property type="molecule type" value="Genomic_DNA"/>
</dbReference>
<sequence>MSHSLINAIICDQVYRHHEEEIQLKRRGQFVEFTASPSLSEDRFSTLEQEVNHLQDYGHGVCGDPNCRTGHAQPTVSDTDLKGAAFPPQNGPIDTNMTSDSRVLILCPFTRLRPRPIPLYL</sequence>
<evidence type="ECO:0000313" key="1">
    <source>
        <dbReference type="EMBL" id="KAJ7997582.1"/>
    </source>
</evidence>